<sequence length="170" mass="19224">MATPVTLEFELADEEIVRELGLRRERANSLWIALAMLIAAFVCFAFYQWDSRPRMYLPALLLLAYALGTLFYALVFLPRKGRAEVRRLSGTARVKFADEGVRYGGAHTSKGFSWPNVRAVFEQPGSWLLVTSRKETGYVIPKSAVAEAVAEEFAGSLREWAGKSYKVRRR</sequence>
<name>A0A941EP54_9ACTN</name>
<keyword evidence="1" id="KW-0812">Transmembrane</keyword>
<keyword evidence="3" id="KW-1185">Reference proteome</keyword>
<gene>
    <name evidence="2" type="ORF">KDL01_12150</name>
</gene>
<comment type="caution">
    <text evidence="2">The sequence shown here is derived from an EMBL/GenBank/DDBJ whole genome shotgun (WGS) entry which is preliminary data.</text>
</comment>
<keyword evidence="1" id="KW-0472">Membrane</keyword>
<dbReference type="Proteomes" id="UP000675781">
    <property type="component" value="Unassembled WGS sequence"/>
</dbReference>
<proteinExistence type="predicted"/>
<feature type="transmembrane region" description="Helical" evidence="1">
    <location>
        <begin position="55"/>
        <end position="77"/>
    </location>
</feature>
<accession>A0A941EP54</accession>
<feature type="transmembrane region" description="Helical" evidence="1">
    <location>
        <begin position="30"/>
        <end position="49"/>
    </location>
</feature>
<reference evidence="2" key="1">
    <citation type="submission" date="2021-04" db="EMBL/GenBank/DDBJ databases">
        <title>Genome based classification of Actinospica acidithermotolerans sp. nov., an actinobacterium isolated from an Indonesian hot spring.</title>
        <authorList>
            <person name="Kusuma A.B."/>
            <person name="Putra K.E."/>
            <person name="Nafisah S."/>
            <person name="Loh J."/>
            <person name="Nouioui I."/>
            <person name="Goodfellow M."/>
        </authorList>
    </citation>
    <scope>NUCLEOTIDE SEQUENCE</scope>
    <source>
        <strain evidence="2">CSCA 57</strain>
    </source>
</reference>
<dbReference type="EMBL" id="JAGSOG010000046">
    <property type="protein sequence ID" value="MBR7834022.1"/>
    <property type="molecule type" value="Genomic_DNA"/>
</dbReference>
<keyword evidence="1" id="KW-1133">Transmembrane helix</keyword>
<evidence type="ECO:0000256" key="1">
    <source>
        <dbReference type="SAM" id="Phobius"/>
    </source>
</evidence>
<protein>
    <submittedName>
        <fullName evidence="2">YcxB family protein</fullName>
    </submittedName>
</protein>
<dbReference type="RefSeq" id="WP_212528543.1">
    <property type="nucleotide sequence ID" value="NZ_JAGSOG010000046.1"/>
</dbReference>
<organism evidence="2 3">
    <name type="scientific">Actinospica durhamensis</name>
    <dbReference type="NCBI Taxonomy" id="1508375"/>
    <lineage>
        <taxon>Bacteria</taxon>
        <taxon>Bacillati</taxon>
        <taxon>Actinomycetota</taxon>
        <taxon>Actinomycetes</taxon>
        <taxon>Catenulisporales</taxon>
        <taxon>Actinospicaceae</taxon>
        <taxon>Actinospica</taxon>
    </lineage>
</organism>
<evidence type="ECO:0000313" key="2">
    <source>
        <dbReference type="EMBL" id="MBR7834022.1"/>
    </source>
</evidence>
<dbReference type="AlphaFoldDB" id="A0A941EP54"/>
<evidence type="ECO:0000313" key="3">
    <source>
        <dbReference type="Proteomes" id="UP000675781"/>
    </source>
</evidence>